<evidence type="ECO:0000259" key="8">
    <source>
        <dbReference type="SMART" id="SM00934"/>
    </source>
</evidence>
<dbReference type="GO" id="GO:0006730">
    <property type="term" value="P:one-carbon metabolic process"/>
    <property type="evidence" value="ECO:0007669"/>
    <property type="project" value="UniProtKB-KW"/>
</dbReference>
<keyword evidence="7" id="KW-0119">Carbohydrate metabolism</keyword>
<dbReference type="PIR" id="D98102">
    <property type="entry name" value="D98102"/>
</dbReference>
<evidence type="ECO:0000256" key="7">
    <source>
        <dbReference type="ARBA" id="ARBA00023277"/>
    </source>
</evidence>
<dbReference type="Gene3D" id="3.20.20.70">
    <property type="entry name" value="Aldolase class I"/>
    <property type="match status" value="1"/>
</dbReference>
<dbReference type="GO" id="GO:0019854">
    <property type="term" value="P:L-ascorbic acid catabolic process"/>
    <property type="evidence" value="ECO:0000318"/>
    <property type="project" value="GO_Central"/>
</dbReference>
<gene>
    <name evidence="9" type="primary">sgh</name>
    <name evidence="9" type="ordered locus">spr1846</name>
</gene>
<evidence type="ECO:0000313" key="9">
    <source>
        <dbReference type="EMBL" id="AAL00649.1"/>
    </source>
</evidence>
<proteinExistence type="inferred from homology"/>
<dbReference type="eggNOG" id="COG0269">
    <property type="taxonomic scope" value="Bacteria"/>
</dbReference>
<reference evidence="9 10" key="1">
    <citation type="journal article" date="2001" name="J. Bacteriol.">
        <title>Genome of the bacterium Streptococcus pneumoniae strain R6.</title>
        <authorList>
            <person name="Hoskins J.A."/>
            <person name="Alborn W.Jr."/>
            <person name="Arnold J."/>
            <person name="Blaszczak L."/>
            <person name="Burgett S."/>
            <person name="DeHoff B.S."/>
            <person name="Estrem S."/>
            <person name="Fritz L."/>
            <person name="Fu D.-J."/>
            <person name="Fuller W."/>
            <person name="Geringer C."/>
            <person name="Gilmour R."/>
            <person name="Glass J.S."/>
            <person name="Khoja H."/>
            <person name="Kraft A."/>
            <person name="LaGace R."/>
            <person name="LeBlanc D.J."/>
            <person name="Lee L.N."/>
            <person name="Lefkowitz E.J."/>
            <person name="Lu J."/>
            <person name="Matsushima P."/>
            <person name="McAhren S."/>
            <person name="McHenney M."/>
            <person name="McLeaster K."/>
            <person name="Mundy C."/>
            <person name="Nicas T.I."/>
            <person name="Norris F.H."/>
            <person name="O'Gara M."/>
            <person name="Peery R."/>
            <person name="Robertson G.T."/>
            <person name="Rockey P."/>
            <person name="Sun P.-M."/>
            <person name="Winkler M.E."/>
            <person name="Yang Y."/>
            <person name="Young-Bellido M."/>
            <person name="Zhao G."/>
            <person name="Zook C."/>
            <person name="Baltz R.H."/>
            <person name="Jaskunas S.Richard."/>
            <person name="Rosteck P.R.Jr."/>
            <person name="Skatrud P.L."/>
            <person name="Glass J.I."/>
        </authorList>
    </citation>
    <scope>NUCLEOTIDE SEQUENCE [LARGE SCALE GENOMIC DNA]</scope>
    <source>
        <strain evidence="10">ATCC BAA-255 / R6</strain>
    </source>
</reference>
<dbReference type="EC" id="4.1.2.43" evidence="4"/>
<evidence type="ECO:0000256" key="6">
    <source>
        <dbReference type="ARBA" id="ARBA00023239"/>
    </source>
</evidence>
<dbReference type="EMBL" id="AE007317">
    <property type="protein sequence ID" value="AAL00649.1"/>
    <property type="molecule type" value="Genomic_DNA"/>
</dbReference>
<dbReference type="InterPro" id="IPR013785">
    <property type="entry name" value="Aldolase_TIM"/>
</dbReference>
<dbReference type="SMART" id="SM00934">
    <property type="entry name" value="OMPdecase"/>
    <property type="match status" value="1"/>
</dbReference>
<sequence>MKNLRIALISKDWIWKVRKRNKEMTKRIPNLQVALDHSDLQGAIKAAVSVGQEVDIIEAGTVCLLQVGSELAEVLRSLFPDKIIVADTKCADAGGTVAKNNAVRGADWMTCICCATIPTMEAALKAIKTERGERGEIQIELYGDWTFEQAQLWLDAGISQAIYHQSRDALLAGETWGEKDLNKVKKLIDMGFRVSVTGGLDVDTLKLFEGVDVFTFIAGRGITEAADPAGAARAFKDEIKRIWG</sequence>
<comment type="catalytic activity">
    <reaction evidence="1">
        <text>D-ribulose 5-phosphate + formaldehyde = D-arabino-hex-3-ulose 6-phosphate</text>
        <dbReference type="Rhea" id="RHEA:25201"/>
        <dbReference type="ChEBI" id="CHEBI:16842"/>
        <dbReference type="ChEBI" id="CHEBI:58121"/>
        <dbReference type="ChEBI" id="CHEBI:58542"/>
        <dbReference type="EC" id="4.1.2.43"/>
    </reaction>
</comment>
<dbReference type="Proteomes" id="UP000000586">
    <property type="component" value="Chromosome"/>
</dbReference>
<dbReference type="GO" id="GO:0033982">
    <property type="term" value="F:3-dehydro-L-gulonate-6-phosphate decarboxylase activity"/>
    <property type="evidence" value="ECO:0000318"/>
    <property type="project" value="GO_Central"/>
</dbReference>
<dbReference type="InterPro" id="IPR041710">
    <property type="entry name" value="HPS/KGPDC"/>
</dbReference>
<dbReference type="InterPro" id="IPR011060">
    <property type="entry name" value="RibuloseP-bd_barrel"/>
</dbReference>
<protein>
    <recommendedName>
        <fullName evidence="4">3-hexulose-6-phosphate synthase</fullName>
        <ecNumber evidence="4">4.1.2.43</ecNumber>
    </recommendedName>
</protein>
<keyword evidence="5" id="KW-0554">One-carbon metabolism</keyword>
<accession>Q8DN97</accession>
<dbReference type="FunFam" id="3.20.20.70:FF:000022">
    <property type="entry name" value="3-keto-L-gulonate-6-phosphate decarboxylase UlaD"/>
    <property type="match status" value="1"/>
</dbReference>
<feature type="domain" description="Orotidine 5'-phosphate decarboxylase" evidence="8">
    <location>
        <begin position="30"/>
        <end position="235"/>
    </location>
</feature>
<dbReference type="CDD" id="cd04726">
    <property type="entry name" value="KGPDC_HPS"/>
    <property type="match status" value="1"/>
</dbReference>
<evidence type="ECO:0000256" key="3">
    <source>
        <dbReference type="ARBA" id="ARBA00006350"/>
    </source>
</evidence>
<name>Q8DN97_STRR6</name>
<dbReference type="GO" id="GO:0043801">
    <property type="term" value="F:hexulose-6-phosphate synthase activity"/>
    <property type="evidence" value="ECO:0007669"/>
    <property type="project" value="UniProtKB-EC"/>
</dbReference>
<dbReference type="PATRIC" id="fig|171101.6.peg.1992"/>
<dbReference type="STRING" id="171101.spr1846"/>
<dbReference type="GO" id="GO:0004590">
    <property type="term" value="F:orotidine-5'-phosphate decarboxylase activity"/>
    <property type="evidence" value="ECO:0007669"/>
    <property type="project" value="InterPro"/>
</dbReference>
<evidence type="ECO:0000256" key="4">
    <source>
        <dbReference type="ARBA" id="ARBA00012890"/>
    </source>
</evidence>
<evidence type="ECO:0000256" key="2">
    <source>
        <dbReference type="ARBA" id="ARBA00005014"/>
    </source>
</evidence>
<dbReference type="InterPro" id="IPR001754">
    <property type="entry name" value="OMPdeCOase_dom"/>
</dbReference>
<evidence type="ECO:0000313" key="10">
    <source>
        <dbReference type="Proteomes" id="UP000000586"/>
    </source>
</evidence>
<dbReference type="NCBIfam" id="NF009832">
    <property type="entry name" value="PRK13306.1"/>
    <property type="match status" value="1"/>
</dbReference>
<dbReference type="KEGG" id="spr:spr1846"/>
<dbReference type="GO" id="GO:0006207">
    <property type="term" value="P:'de novo' pyrimidine nucleobase biosynthetic process"/>
    <property type="evidence" value="ECO:0007669"/>
    <property type="project" value="InterPro"/>
</dbReference>
<dbReference type="HOGENOM" id="CLU_081825_0_0_9"/>
<evidence type="ECO:0000256" key="1">
    <source>
        <dbReference type="ARBA" id="ARBA00000718"/>
    </source>
</evidence>
<dbReference type="PANTHER" id="PTHR35039">
    <property type="entry name" value="3-KETO-L-GULONATE-6-PHOSPHATE DECARBOXYLASE SGBH-RELATED"/>
    <property type="match status" value="1"/>
</dbReference>
<dbReference type="Pfam" id="PF00215">
    <property type="entry name" value="OMPdecase"/>
    <property type="match status" value="1"/>
</dbReference>
<evidence type="ECO:0000256" key="5">
    <source>
        <dbReference type="ARBA" id="ARBA00022563"/>
    </source>
</evidence>
<organism evidence="9 10">
    <name type="scientific">Streptococcus pneumoniae (strain ATCC BAA-255 / R6)</name>
    <dbReference type="NCBI Taxonomy" id="171101"/>
    <lineage>
        <taxon>Bacteria</taxon>
        <taxon>Bacillati</taxon>
        <taxon>Bacillota</taxon>
        <taxon>Bacilli</taxon>
        <taxon>Lactobacillales</taxon>
        <taxon>Streptococcaceae</taxon>
        <taxon>Streptococcus</taxon>
    </lineage>
</organism>
<comment type="similarity">
    <text evidence="3">Belongs to the HPS/KGPDC family. HPS subfamily.</text>
</comment>
<dbReference type="AlphaFoldDB" id="Q8DN97"/>
<keyword evidence="10" id="KW-1185">Reference proteome</keyword>
<keyword evidence="6 9" id="KW-0456">Lyase</keyword>
<dbReference type="SUPFAM" id="SSF51366">
    <property type="entry name" value="Ribulose-phoshate binding barrel"/>
    <property type="match status" value="1"/>
</dbReference>
<dbReference type="PANTHER" id="PTHR35039:SF3">
    <property type="entry name" value="3-KETO-L-GULONATE-6-PHOSPHATE DECARBOXYLASE SGBH-RELATED"/>
    <property type="match status" value="1"/>
</dbReference>
<comment type="pathway">
    <text evidence="2">One-carbon metabolism; formaldehyde assimilation via RuMP pathway; D-fructose 6-phosphate from D-ribulose 5-phosphate and formaldehyde: step 1/2.</text>
</comment>